<dbReference type="InterPro" id="IPR007219">
    <property type="entry name" value="XnlR_reg_dom"/>
</dbReference>
<protein>
    <recommendedName>
        <fullName evidence="3">Xylanolytic transcriptional activator regulatory domain-containing protein</fullName>
    </recommendedName>
</protein>
<feature type="compositionally biased region" description="Polar residues" evidence="2">
    <location>
        <begin position="12"/>
        <end position="29"/>
    </location>
</feature>
<dbReference type="InterPro" id="IPR052761">
    <property type="entry name" value="Fungal_Detox/Toxin_TFs"/>
</dbReference>
<dbReference type="CDD" id="cd12148">
    <property type="entry name" value="fungal_TF_MHR"/>
    <property type="match status" value="1"/>
</dbReference>
<reference evidence="4" key="1">
    <citation type="journal article" date="2012" name="Mol. Plant Microbe Interact.">
        <title>A highly conserved effector in Fusarium oxysporum is required for full virulence on Arabidopsis.</title>
        <authorList>
            <person name="Thatcher L.F."/>
            <person name="Gardiner D.M."/>
            <person name="Kazan K."/>
            <person name="Manners J."/>
        </authorList>
    </citation>
    <scope>NUCLEOTIDE SEQUENCE [LARGE SCALE GENOMIC DNA]</scope>
    <source>
        <strain evidence="4">Fo5176</strain>
    </source>
</reference>
<name>F9FDV9_FUSOF</name>
<dbReference type="SMART" id="SM00906">
    <property type="entry name" value="Fungal_trans"/>
    <property type="match status" value="1"/>
</dbReference>
<evidence type="ECO:0000256" key="1">
    <source>
        <dbReference type="ARBA" id="ARBA00023242"/>
    </source>
</evidence>
<sequence length="373" mass="42003">MNINPVDPASLILSQPTNRSPSFSASPEVSQPLPGFLAPLPASMNNEDASYLRRRGSLDLPATSLQNDLIEWFTDHVYSYVPIVDLHSFFQLVQTHNGRRGQISLPLYQAVLFSASLFVDNTYLSGTGFSSREDAQNTFFLWAHWLYDLGYESNRLPIVQSLLLMSFRQGPPDTIKDDGWYWLGAAISMAYAVDLHHALSITDKSSLTQGLRKRLWWSCYTHELVMSLATQRPMRIGEEDFDIPMVGESDFNYRPVPRDITIISRKCKISFTNRRTAEISTHAALHSSIAPSSLAVLVVFAKSRDHDGRNKAYVANPAQNGRSSETVLTNYTTMRSASQYVAGEDPVLPGLRDLDYYTQWVSMPFIPPLEVLR</sequence>
<comment type="caution">
    <text evidence="4">The sequence shown here is derived from an EMBL/GenBank/DDBJ whole genome shotgun (WGS) entry which is preliminary data.</text>
</comment>
<keyword evidence="1" id="KW-0539">Nucleus</keyword>
<feature type="domain" description="Xylanolytic transcriptional activator regulatory" evidence="3">
    <location>
        <begin position="179"/>
        <end position="252"/>
    </location>
</feature>
<feature type="region of interest" description="Disordered" evidence="2">
    <location>
        <begin position="1"/>
        <end position="30"/>
    </location>
</feature>
<dbReference type="AlphaFoldDB" id="F9FDV9"/>
<evidence type="ECO:0000259" key="3">
    <source>
        <dbReference type="SMART" id="SM00906"/>
    </source>
</evidence>
<dbReference type="PANTHER" id="PTHR47425">
    <property type="entry name" value="FARB-RELATED"/>
    <property type="match status" value="1"/>
</dbReference>
<dbReference type="GO" id="GO:0008270">
    <property type="term" value="F:zinc ion binding"/>
    <property type="evidence" value="ECO:0007669"/>
    <property type="project" value="InterPro"/>
</dbReference>
<evidence type="ECO:0000313" key="4">
    <source>
        <dbReference type="EMBL" id="EGU84894.1"/>
    </source>
</evidence>
<dbReference type="EMBL" id="AFQF01001459">
    <property type="protein sequence ID" value="EGU84894.1"/>
    <property type="molecule type" value="Genomic_DNA"/>
</dbReference>
<dbReference type="STRING" id="660025.F9FDV9"/>
<gene>
    <name evidence="4" type="ORF">FOXB_04587</name>
</gene>
<dbReference type="PANTHER" id="PTHR47425:SF2">
    <property type="entry name" value="FARB-RELATED"/>
    <property type="match status" value="1"/>
</dbReference>
<dbReference type="GO" id="GO:0003677">
    <property type="term" value="F:DNA binding"/>
    <property type="evidence" value="ECO:0007669"/>
    <property type="project" value="InterPro"/>
</dbReference>
<dbReference type="GO" id="GO:0006351">
    <property type="term" value="P:DNA-templated transcription"/>
    <property type="evidence" value="ECO:0007669"/>
    <property type="project" value="InterPro"/>
</dbReference>
<evidence type="ECO:0000256" key="2">
    <source>
        <dbReference type="SAM" id="MobiDB-lite"/>
    </source>
</evidence>
<organism evidence="4">
    <name type="scientific">Fusarium oxysporum (strain Fo5176)</name>
    <name type="common">Fusarium vascular wilt</name>
    <dbReference type="NCBI Taxonomy" id="660025"/>
    <lineage>
        <taxon>Eukaryota</taxon>
        <taxon>Fungi</taxon>
        <taxon>Dikarya</taxon>
        <taxon>Ascomycota</taxon>
        <taxon>Pezizomycotina</taxon>
        <taxon>Sordariomycetes</taxon>
        <taxon>Hypocreomycetidae</taxon>
        <taxon>Hypocreales</taxon>
        <taxon>Nectriaceae</taxon>
        <taxon>Fusarium</taxon>
        <taxon>Fusarium oxysporum species complex</taxon>
    </lineage>
</organism>
<proteinExistence type="predicted"/>
<accession>F9FDV9</accession>
<dbReference type="Pfam" id="PF04082">
    <property type="entry name" value="Fungal_trans"/>
    <property type="match status" value="1"/>
</dbReference>